<dbReference type="SMART" id="SM00387">
    <property type="entry name" value="HATPase_c"/>
    <property type="match status" value="1"/>
</dbReference>
<evidence type="ECO:0000313" key="16">
    <source>
        <dbReference type="EMBL" id="SPD87910.1"/>
    </source>
</evidence>
<keyword evidence="5" id="KW-0808">Transferase</keyword>
<dbReference type="PROSITE" id="PS50885">
    <property type="entry name" value="HAMP"/>
    <property type="match status" value="1"/>
</dbReference>
<dbReference type="AlphaFoldDB" id="A0A2N9JIM0"/>
<dbReference type="InterPro" id="IPR003661">
    <property type="entry name" value="HisK_dim/P_dom"/>
</dbReference>
<keyword evidence="9" id="KW-0067">ATP-binding</keyword>
<keyword evidence="17" id="KW-1185">Reference proteome</keyword>
<evidence type="ECO:0000259" key="14">
    <source>
        <dbReference type="PROSITE" id="PS50109"/>
    </source>
</evidence>
<keyword evidence="10 13" id="KW-1133">Transmembrane helix</keyword>
<dbReference type="RefSeq" id="WP_197709945.1">
    <property type="nucleotide sequence ID" value="NZ_BAAAGO010000008.1"/>
</dbReference>
<evidence type="ECO:0000256" key="9">
    <source>
        <dbReference type="ARBA" id="ARBA00022840"/>
    </source>
</evidence>
<dbReference type="GO" id="GO:0007234">
    <property type="term" value="P:osmosensory signaling via phosphorelay pathway"/>
    <property type="evidence" value="ECO:0007669"/>
    <property type="project" value="TreeGrafter"/>
</dbReference>
<dbReference type="PRINTS" id="PR00344">
    <property type="entry name" value="BCTRLSENSOR"/>
</dbReference>
<dbReference type="SMART" id="SM00388">
    <property type="entry name" value="HisKA"/>
    <property type="match status" value="1"/>
</dbReference>
<evidence type="ECO:0000259" key="15">
    <source>
        <dbReference type="PROSITE" id="PS50885"/>
    </source>
</evidence>
<organism evidence="16 17">
    <name type="scientific">Micropruina glycogenica</name>
    <dbReference type="NCBI Taxonomy" id="75385"/>
    <lineage>
        <taxon>Bacteria</taxon>
        <taxon>Bacillati</taxon>
        <taxon>Actinomycetota</taxon>
        <taxon>Actinomycetes</taxon>
        <taxon>Propionibacteriales</taxon>
        <taxon>Nocardioidaceae</taxon>
        <taxon>Micropruina</taxon>
    </lineage>
</organism>
<dbReference type="CDD" id="cd00075">
    <property type="entry name" value="HATPase"/>
    <property type="match status" value="1"/>
</dbReference>
<dbReference type="PANTHER" id="PTHR42878:SF7">
    <property type="entry name" value="SENSOR HISTIDINE KINASE GLRK"/>
    <property type="match status" value="1"/>
</dbReference>
<accession>A0A2N9JIM0</accession>
<dbReference type="InterPro" id="IPR003594">
    <property type="entry name" value="HATPase_dom"/>
</dbReference>
<comment type="catalytic activity">
    <reaction evidence="1">
        <text>ATP + protein L-histidine = ADP + protein N-phospho-L-histidine.</text>
        <dbReference type="EC" id="2.7.13.3"/>
    </reaction>
</comment>
<dbReference type="SUPFAM" id="SSF47384">
    <property type="entry name" value="Homodimeric domain of signal transducing histidine kinase"/>
    <property type="match status" value="1"/>
</dbReference>
<evidence type="ECO:0000256" key="12">
    <source>
        <dbReference type="ARBA" id="ARBA00039401"/>
    </source>
</evidence>
<keyword evidence="4" id="KW-0597">Phosphoprotein</keyword>
<dbReference type="InterPro" id="IPR036890">
    <property type="entry name" value="HATPase_C_sf"/>
</dbReference>
<dbReference type="KEGG" id="mgg:MPLG2_2880"/>
<dbReference type="SUPFAM" id="SSF55874">
    <property type="entry name" value="ATPase domain of HSP90 chaperone/DNA topoisomerase II/histidine kinase"/>
    <property type="match status" value="1"/>
</dbReference>
<keyword evidence="7" id="KW-0547">Nucleotide-binding</keyword>
<evidence type="ECO:0000256" key="7">
    <source>
        <dbReference type="ARBA" id="ARBA00022741"/>
    </source>
</evidence>
<dbReference type="InterPro" id="IPR003660">
    <property type="entry name" value="HAMP_dom"/>
</dbReference>
<comment type="subcellular location">
    <subcellularLocation>
        <location evidence="2">Cell membrane</location>
    </subcellularLocation>
</comment>
<dbReference type="PROSITE" id="PS50109">
    <property type="entry name" value="HIS_KIN"/>
    <property type="match status" value="1"/>
</dbReference>
<evidence type="ECO:0000256" key="11">
    <source>
        <dbReference type="ARBA" id="ARBA00023012"/>
    </source>
</evidence>
<reference evidence="16 17" key="1">
    <citation type="submission" date="2018-02" db="EMBL/GenBank/DDBJ databases">
        <authorList>
            <person name="Cohen D.B."/>
            <person name="Kent A.D."/>
        </authorList>
    </citation>
    <scope>NUCLEOTIDE SEQUENCE [LARGE SCALE GENOMIC DNA]</scope>
    <source>
        <strain evidence="16">1</strain>
    </source>
</reference>
<evidence type="ECO:0000256" key="2">
    <source>
        <dbReference type="ARBA" id="ARBA00004236"/>
    </source>
</evidence>
<dbReference type="EMBL" id="LT985188">
    <property type="protein sequence ID" value="SPD87910.1"/>
    <property type="molecule type" value="Genomic_DNA"/>
</dbReference>
<dbReference type="InterPro" id="IPR004358">
    <property type="entry name" value="Sig_transdc_His_kin-like_C"/>
</dbReference>
<dbReference type="GO" id="GO:0005886">
    <property type="term" value="C:plasma membrane"/>
    <property type="evidence" value="ECO:0007669"/>
    <property type="project" value="UniProtKB-SubCell"/>
</dbReference>
<dbReference type="InterPro" id="IPR036097">
    <property type="entry name" value="HisK_dim/P_sf"/>
</dbReference>
<dbReference type="Gene3D" id="6.10.340.10">
    <property type="match status" value="1"/>
</dbReference>
<keyword evidence="11" id="KW-0902">Two-component regulatory system</keyword>
<protein>
    <recommendedName>
        <fullName evidence="12">Sensor-like histidine kinase SenX3</fullName>
        <ecNumber evidence="3">2.7.13.3</ecNumber>
    </recommendedName>
</protein>
<evidence type="ECO:0000256" key="3">
    <source>
        <dbReference type="ARBA" id="ARBA00012438"/>
    </source>
</evidence>
<dbReference type="SMART" id="SM00304">
    <property type="entry name" value="HAMP"/>
    <property type="match status" value="1"/>
</dbReference>
<dbReference type="SUPFAM" id="SSF158472">
    <property type="entry name" value="HAMP domain-like"/>
    <property type="match status" value="1"/>
</dbReference>
<evidence type="ECO:0000256" key="5">
    <source>
        <dbReference type="ARBA" id="ARBA00022679"/>
    </source>
</evidence>
<dbReference type="Pfam" id="PF00512">
    <property type="entry name" value="HisKA"/>
    <property type="match status" value="1"/>
</dbReference>
<evidence type="ECO:0000256" key="10">
    <source>
        <dbReference type="ARBA" id="ARBA00022989"/>
    </source>
</evidence>
<evidence type="ECO:0000256" key="8">
    <source>
        <dbReference type="ARBA" id="ARBA00022777"/>
    </source>
</evidence>
<dbReference type="EC" id="2.7.13.3" evidence="3"/>
<feature type="domain" description="Histidine kinase" evidence="14">
    <location>
        <begin position="153"/>
        <end position="370"/>
    </location>
</feature>
<keyword evidence="8 16" id="KW-0418">Kinase</keyword>
<dbReference type="Gene3D" id="1.10.287.130">
    <property type="match status" value="1"/>
</dbReference>
<dbReference type="CDD" id="cd06225">
    <property type="entry name" value="HAMP"/>
    <property type="match status" value="1"/>
</dbReference>
<dbReference type="Proteomes" id="UP000238164">
    <property type="component" value="Chromosome 1"/>
</dbReference>
<dbReference type="PANTHER" id="PTHR42878">
    <property type="entry name" value="TWO-COMPONENT HISTIDINE KINASE"/>
    <property type="match status" value="1"/>
</dbReference>
<dbReference type="GO" id="GO:0000156">
    <property type="term" value="F:phosphorelay response regulator activity"/>
    <property type="evidence" value="ECO:0007669"/>
    <property type="project" value="TreeGrafter"/>
</dbReference>
<evidence type="ECO:0000256" key="1">
    <source>
        <dbReference type="ARBA" id="ARBA00000085"/>
    </source>
</evidence>
<dbReference type="GO" id="GO:0030295">
    <property type="term" value="F:protein kinase activator activity"/>
    <property type="evidence" value="ECO:0007669"/>
    <property type="project" value="TreeGrafter"/>
</dbReference>
<sequence length="381" mass="39851">MSVSTQRRPGSLTTRLLVAQIGVAVASALTMLVVAAIVGPPLFEAHMHQAGHNSPDVLAHSQEAFSVAGTLALGIGLAIGATGAVMVSVLISRRLRRSLDDLGAAAVRISEGDFNLRVERPDSRELATLADSFNTMAGRLAGVEATRRRLLSDLAHEVRTPLASMAMCVESLEDGAIEPGPEAWQILSDQIGRISRLADDVGQVSAAEEGRLDLARRPVGAHDLAATAVLAARDGYDRKGVNLVLGPGIDPDPVIDADPVRIGQVLDNLLSNALRHTPTGGGVRVSVDADSEAVHLVISDTGEGIAEEHLARIFERFYRADSARDRDHGGTGIGLAIARAIARAHGGDVTAISGGPGAGAAFTVRLPRLARETTANLHQTR</sequence>
<gene>
    <name evidence="16" type="ORF">MPLG2_2880</name>
</gene>
<feature type="transmembrane region" description="Helical" evidence="13">
    <location>
        <begin position="12"/>
        <end position="38"/>
    </location>
</feature>
<keyword evidence="6 13" id="KW-0812">Transmembrane</keyword>
<dbReference type="InterPro" id="IPR005467">
    <property type="entry name" value="His_kinase_dom"/>
</dbReference>
<keyword evidence="13" id="KW-0472">Membrane</keyword>
<dbReference type="GO" id="GO:0000155">
    <property type="term" value="F:phosphorelay sensor kinase activity"/>
    <property type="evidence" value="ECO:0007669"/>
    <property type="project" value="InterPro"/>
</dbReference>
<evidence type="ECO:0000313" key="17">
    <source>
        <dbReference type="Proteomes" id="UP000238164"/>
    </source>
</evidence>
<name>A0A2N9JIM0_9ACTN</name>
<dbReference type="InterPro" id="IPR050351">
    <property type="entry name" value="BphY/WalK/GraS-like"/>
</dbReference>
<dbReference type="CDD" id="cd00082">
    <property type="entry name" value="HisKA"/>
    <property type="match status" value="1"/>
</dbReference>
<dbReference type="Pfam" id="PF02518">
    <property type="entry name" value="HATPase_c"/>
    <property type="match status" value="1"/>
</dbReference>
<evidence type="ECO:0000256" key="13">
    <source>
        <dbReference type="SAM" id="Phobius"/>
    </source>
</evidence>
<evidence type="ECO:0000256" key="4">
    <source>
        <dbReference type="ARBA" id="ARBA00022553"/>
    </source>
</evidence>
<evidence type="ECO:0000256" key="6">
    <source>
        <dbReference type="ARBA" id="ARBA00022692"/>
    </source>
</evidence>
<feature type="transmembrane region" description="Helical" evidence="13">
    <location>
        <begin position="64"/>
        <end position="91"/>
    </location>
</feature>
<feature type="domain" description="HAMP" evidence="15">
    <location>
        <begin position="93"/>
        <end position="145"/>
    </location>
</feature>
<dbReference type="FunFam" id="3.30.565.10:FF:000006">
    <property type="entry name" value="Sensor histidine kinase WalK"/>
    <property type="match status" value="1"/>
</dbReference>
<dbReference type="GO" id="GO:0005524">
    <property type="term" value="F:ATP binding"/>
    <property type="evidence" value="ECO:0007669"/>
    <property type="project" value="UniProtKB-KW"/>
</dbReference>
<proteinExistence type="predicted"/>
<dbReference type="Pfam" id="PF00672">
    <property type="entry name" value="HAMP"/>
    <property type="match status" value="1"/>
</dbReference>
<dbReference type="Gene3D" id="3.30.565.10">
    <property type="entry name" value="Histidine kinase-like ATPase, C-terminal domain"/>
    <property type="match status" value="1"/>
</dbReference>